<accession>A0AAV4CD38</accession>
<organism evidence="2 3">
    <name type="scientific">Plakobranchus ocellatus</name>
    <dbReference type="NCBI Taxonomy" id="259542"/>
    <lineage>
        <taxon>Eukaryota</taxon>
        <taxon>Metazoa</taxon>
        <taxon>Spiralia</taxon>
        <taxon>Lophotrochozoa</taxon>
        <taxon>Mollusca</taxon>
        <taxon>Gastropoda</taxon>
        <taxon>Heterobranchia</taxon>
        <taxon>Euthyneura</taxon>
        <taxon>Panpulmonata</taxon>
        <taxon>Sacoglossa</taxon>
        <taxon>Placobranchoidea</taxon>
        <taxon>Plakobranchidae</taxon>
        <taxon>Plakobranchus</taxon>
    </lineage>
</organism>
<feature type="compositionally biased region" description="Basic and acidic residues" evidence="1">
    <location>
        <begin position="49"/>
        <end position="62"/>
    </location>
</feature>
<keyword evidence="3" id="KW-1185">Reference proteome</keyword>
<evidence type="ECO:0000256" key="1">
    <source>
        <dbReference type="SAM" id="MobiDB-lite"/>
    </source>
</evidence>
<gene>
    <name evidence="2" type="ORF">PoB_005574700</name>
</gene>
<feature type="compositionally biased region" description="Basic and acidic residues" evidence="1">
    <location>
        <begin position="1"/>
        <end position="11"/>
    </location>
</feature>
<evidence type="ECO:0000313" key="2">
    <source>
        <dbReference type="EMBL" id="GFO29242.1"/>
    </source>
</evidence>
<feature type="region of interest" description="Disordered" evidence="1">
    <location>
        <begin position="49"/>
        <end position="85"/>
    </location>
</feature>
<dbReference type="Proteomes" id="UP000735302">
    <property type="component" value="Unassembled WGS sequence"/>
</dbReference>
<comment type="caution">
    <text evidence="2">The sequence shown here is derived from an EMBL/GenBank/DDBJ whole genome shotgun (WGS) entry which is preliminary data.</text>
</comment>
<feature type="region of interest" description="Disordered" evidence="1">
    <location>
        <begin position="1"/>
        <end position="34"/>
    </location>
</feature>
<reference evidence="2 3" key="1">
    <citation type="journal article" date="2021" name="Elife">
        <title>Chloroplast acquisition without the gene transfer in kleptoplastic sea slugs, Plakobranchus ocellatus.</title>
        <authorList>
            <person name="Maeda T."/>
            <person name="Takahashi S."/>
            <person name="Yoshida T."/>
            <person name="Shimamura S."/>
            <person name="Takaki Y."/>
            <person name="Nagai Y."/>
            <person name="Toyoda A."/>
            <person name="Suzuki Y."/>
            <person name="Arimoto A."/>
            <person name="Ishii H."/>
            <person name="Satoh N."/>
            <person name="Nishiyama T."/>
            <person name="Hasebe M."/>
            <person name="Maruyama T."/>
            <person name="Minagawa J."/>
            <person name="Obokata J."/>
            <person name="Shigenobu S."/>
        </authorList>
    </citation>
    <scope>NUCLEOTIDE SEQUENCE [LARGE SCALE GENOMIC DNA]</scope>
</reference>
<name>A0AAV4CD38_9GAST</name>
<sequence length="85" mass="9864">MLIPLDGHHDDYSDESAFDTDYGSEQFPTFNETESMGNKGSYWSYHYGEDYHGGQGQHRDRSTSLYNDYGESYHNDQKEDSTSVY</sequence>
<evidence type="ECO:0000313" key="3">
    <source>
        <dbReference type="Proteomes" id="UP000735302"/>
    </source>
</evidence>
<proteinExistence type="predicted"/>
<feature type="compositionally biased region" description="Basic and acidic residues" evidence="1">
    <location>
        <begin position="71"/>
        <end position="85"/>
    </location>
</feature>
<protein>
    <submittedName>
        <fullName evidence="2">Uncharacterized protein</fullName>
    </submittedName>
</protein>
<dbReference type="AlphaFoldDB" id="A0AAV4CD38"/>
<dbReference type="EMBL" id="BLXT01006136">
    <property type="protein sequence ID" value="GFO29242.1"/>
    <property type="molecule type" value="Genomic_DNA"/>
</dbReference>